<keyword evidence="2" id="KW-0813">Transport</keyword>
<evidence type="ECO:0000313" key="5">
    <source>
        <dbReference type="Proteomes" id="UP000326936"/>
    </source>
</evidence>
<evidence type="ECO:0000256" key="2">
    <source>
        <dbReference type="ARBA" id="ARBA00023114"/>
    </source>
</evidence>
<dbReference type="InterPro" id="IPR011250">
    <property type="entry name" value="OMP/PagP_B-barrel"/>
</dbReference>
<dbReference type="KEGG" id="vaq:FIV01_07780"/>
<keyword evidence="2" id="KW-0626">Porin</keyword>
<dbReference type="InterPro" id="IPR000498">
    <property type="entry name" value="OmpA-like_TM_dom"/>
</dbReference>
<evidence type="ECO:0000256" key="1">
    <source>
        <dbReference type="ARBA" id="ARBA00005710"/>
    </source>
</evidence>
<keyword evidence="2" id="KW-0812">Transmembrane</keyword>
<protein>
    <submittedName>
        <fullName evidence="4">Outer membrane protein A</fullName>
    </submittedName>
</protein>
<comment type="similarity">
    <text evidence="1">Belongs to the outer membrane OOP (TC 1.B.6) superfamily. OmpA family.</text>
</comment>
<name>A0A5P9CJB9_9VIBR</name>
<organism evidence="4 5">
    <name type="scientific">Vibrio aquimaris</name>
    <dbReference type="NCBI Taxonomy" id="2587862"/>
    <lineage>
        <taxon>Bacteria</taxon>
        <taxon>Pseudomonadati</taxon>
        <taxon>Pseudomonadota</taxon>
        <taxon>Gammaproteobacteria</taxon>
        <taxon>Vibrionales</taxon>
        <taxon>Vibrionaceae</taxon>
        <taxon>Vibrio</taxon>
    </lineage>
</organism>
<dbReference type="GO" id="GO:0046930">
    <property type="term" value="C:pore complex"/>
    <property type="evidence" value="ECO:0007669"/>
    <property type="project" value="UniProtKB-KW"/>
</dbReference>
<dbReference type="EMBL" id="CP045350">
    <property type="protein sequence ID" value="QFT26324.1"/>
    <property type="molecule type" value="Genomic_DNA"/>
</dbReference>
<reference evidence="4 5" key="1">
    <citation type="submission" date="2019-10" db="EMBL/GenBank/DDBJ databases">
        <title>Complete genome sequence of Vibrio sp. strain THAF100, isolated from non-filtered water from the water column of tank 6 of a marine aquarium containing stony-coral fragments. Water maintained at 26 degree C.</title>
        <authorList>
            <person name="Ruckert C."/>
            <person name="Franco A."/>
            <person name="Kalinowski J."/>
            <person name="Glaeser S."/>
        </authorList>
    </citation>
    <scope>NUCLEOTIDE SEQUENCE [LARGE SCALE GENOMIC DNA]</scope>
    <source>
        <strain evidence="4 5">THAF100</strain>
    </source>
</reference>
<keyword evidence="2" id="KW-0406">Ion transport</keyword>
<dbReference type="Proteomes" id="UP000326936">
    <property type="component" value="Chromosome"/>
</dbReference>
<accession>A0A5P9CJB9</accession>
<dbReference type="GO" id="GO:0015288">
    <property type="term" value="F:porin activity"/>
    <property type="evidence" value="ECO:0007669"/>
    <property type="project" value="UniProtKB-KW"/>
</dbReference>
<sequence>MMSARLVTYVMMTSQRRLVFNSFNSLLAIEAGYDYLGKFTGAGLADDSVDAFTLAPKLTFGISDAVNVYGKLGGAYVNYGDKSDESCLGALGLEFEYQQ</sequence>
<evidence type="ECO:0000259" key="3">
    <source>
        <dbReference type="Pfam" id="PF01389"/>
    </source>
</evidence>
<dbReference type="Pfam" id="PF01389">
    <property type="entry name" value="OmpA_membrane"/>
    <property type="match status" value="1"/>
</dbReference>
<feature type="domain" description="Outer membrane protein OmpA-like transmembrane" evidence="3">
    <location>
        <begin position="23"/>
        <end position="86"/>
    </location>
</feature>
<gene>
    <name evidence="4" type="ORF">FIV01_07780</name>
</gene>
<dbReference type="AlphaFoldDB" id="A0A5P9CJB9"/>
<dbReference type="Gene3D" id="2.40.160.20">
    <property type="match status" value="1"/>
</dbReference>
<evidence type="ECO:0000313" key="4">
    <source>
        <dbReference type="EMBL" id="QFT26324.1"/>
    </source>
</evidence>
<keyword evidence="5" id="KW-1185">Reference proteome</keyword>
<dbReference type="SUPFAM" id="SSF56925">
    <property type="entry name" value="OMPA-like"/>
    <property type="match status" value="1"/>
</dbReference>
<dbReference type="GO" id="GO:0009279">
    <property type="term" value="C:cell outer membrane"/>
    <property type="evidence" value="ECO:0007669"/>
    <property type="project" value="InterPro"/>
</dbReference>
<proteinExistence type="inferred from homology"/>